<protein>
    <submittedName>
        <fullName evidence="2">F-box protein interaction domain protein</fullName>
    </submittedName>
    <submittedName>
        <fullName evidence="3">Putative F-box domain-containing protein</fullName>
    </submittedName>
</protein>
<evidence type="ECO:0000259" key="1">
    <source>
        <dbReference type="SMART" id="SM00256"/>
    </source>
</evidence>
<dbReference type="InterPro" id="IPR036047">
    <property type="entry name" value="F-box-like_dom_sf"/>
</dbReference>
<dbReference type="InterPro" id="IPR050796">
    <property type="entry name" value="SCF_F-box_component"/>
</dbReference>
<dbReference type="OrthoDB" id="591557at2759"/>
<dbReference type="CDD" id="cd22157">
    <property type="entry name" value="F-box_AtFBW1-like"/>
    <property type="match status" value="1"/>
</dbReference>
<reference evidence="2 5" key="1">
    <citation type="journal article" date="2011" name="Nature">
        <title>The Medicago genome provides insight into the evolution of rhizobial symbioses.</title>
        <authorList>
            <person name="Young N.D."/>
            <person name="Debelle F."/>
            <person name="Oldroyd G.E."/>
            <person name="Geurts R."/>
            <person name="Cannon S.B."/>
            <person name="Udvardi M.K."/>
            <person name="Benedito V.A."/>
            <person name="Mayer K.F."/>
            <person name="Gouzy J."/>
            <person name="Schoof H."/>
            <person name="Van de Peer Y."/>
            <person name="Proost S."/>
            <person name="Cook D.R."/>
            <person name="Meyers B.C."/>
            <person name="Spannagl M."/>
            <person name="Cheung F."/>
            <person name="De Mita S."/>
            <person name="Krishnakumar V."/>
            <person name="Gundlach H."/>
            <person name="Zhou S."/>
            <person name="Mudge J."/>
            <person name="Bharti A.K."/>
            <person name="Murray J.D."/>
            <person name="Naoumkina M.A."/>
            <person name="Rosen B."/>
            <person name="Silverstein K.A."/>
            <person name="Tang H."/>
            <person name="Rombauts S."/>
            <person name="Zhao P.X."/>
            <person name="Zhou P."/>
            <person name="Barbe V."/>
            <person name="Bardou P."/>
            <person name="Bechner M."/>
            <person name="Bellec A."/>
            <person name="Berger A."/>
            <person name="Berges H."/>
            <person name="Bidwell S."/>
            <person name="Bisseling T."/>
            <person name="Choisne N."/>
            <person name="Couloux A."/>
            <person name="Denny R."/>
            <person name="Deshpande S."/>
            <person name="Dai X."/>
            <person name="Doyle J.J."/>
            <person name="Dudez A.M."/>
            <person name="Farmer A.D."/>
            <person name="Fouteau S."/>
            <person name="Franken C."/>
            <person name="Gibelin C."/>
            <person name="Gish J."/>
            <person name="Goldstein S."/>
            <person name="Gonzalez A.J."/>
            <person name="Green P.J."/>
            <person name="Hallab A."/>
            <person name="Hartog M."/>
            <person name="Hua A."/>
            <person name="Humphray S.J."/>
            <person name="Jeong D.H."/>
            <person name="Jing Y."/>
            <person name="Jocker A."/>
            <person name="Kenton S.M."/>
            <person name="Kim D.J."/>
            <person name="Klee K."/>
            <person name="Lai H."/>
            <person name="Lang C."/>
            <person name="Lin S."/>
            <person name="Macmil S.L."/>
            <person name="Magdelenat G."/>
            <person name="Matthews L."/>
            <person name="McCorrison J."/>
            <person name="Monaghan E.L."/>
            <person name="Mun J.H."/>
            <person name="Najar F.Z."/>
            <person name="Nicholson C."/>
            <person name="Noirot C."/>
            <person name="O'Bleness M."/>
            <person name="Paule C.R."/>
            <person name="Poulain J."/>
            <person name="Prion F."/>
            <person name="Qin B."/>
            <person name="Qu C."/>
            <person name="Retzel E.F."/>
            <person name="Riddle C."/>
            <person name="Sallet E."/>
            <person name="Samain S."/>
            <person name="Samson N."/>
            <person name="Sanders I."/>
            <person name="Saurat O."/>
            <person name="Scarpelli C."/>
            <person name="Schiex T."/>
            <person name="Segurens B."/>
            <person name="Severin A.J."/>
            <person name="Sherrier D.J."/>
            <person name="Shi R."/>
            <person name="Sims S."/>
            <person name="Singer S.R."/>
            <person name="Sinharoy S."/>
            <person name="Sterck L."/>
            <person name="Viollet A."/>
            <person name="Wang B.B."/>
            <person name="Wang K."/>
            <person name="Wang M."/>
            <person name="Wang X."/>
            <person name="Warfsmann J."/>
            <person name="Weissenbach J."/>
            <person name="White D.D."/>
            <person name="White J.D."/>
            <person name="Wiley G.B."/>
            <person name="Wincker P."/>
            <person name="Xing Y."/>
            <person name="Yang L."/>
            <person name="Yao Z."/>
            <person name="Ying F."/>
            <person name="Zhai J."/>
            <person name="Zhou L."/>
            <person name="Zuber A."/>
            <person name="Denarie J."/>
            <person name="Dixon R.A."/>
            <person name="May G.D."/>
            <person name="Schwartz D.C."/>
            <person name="Rogers J."/>
            <person name="Quetier F."/>
            <person name="Town C.D."/>
            <person name="Roe B.A."/>
        </authorList>
    </citation>
    <scope>NUCLEOTIDE SEQUENCE [LARGE SCALE GENOMIC DNA]</scope>
    <source>
        <strain evidence="2">A17</strain>
        <strain evidence="4 5">cv. Jemalong A17</strain>
    </source>
</reference>
<reference evidence="3" key="5">
    <citation type="journal article" date="2018" name="Nat. Plants">
        <title>Whole-genome landscape of Medicago truncatula symbiotic genes.</title>
        <authorList>
            <person name="Pecrix Y."/>
            <person name="Gamas P."/>
            <person name="Carrere S."/>
        </authorList>
    </citation>
    <scope>NUCLEOTIDE SEQUENCE</scope>
    <source>
        <tissue evidence="3">Leaves</tissue>
    </source>
</reference>
<dbReference type="PANTHER" id="PTHR31672">
    <property type="entry name" value="BNACNNG10540D PROTEIN"/>
    <property type="match status" value="1"/>
</dbReference>
<evidence type="ECO:0000313" key="6">
    <source>
        <dbReference type="Proteomes" id="UP000265566"/>
    </source>
</evidence>
<evidence type="ECO:0000313" key="5">
    <source>
        <dbReference type="Proteomes" id="UP000002051"/>
    </source>
</evidence>
<dbReference type="Proteomes" id="UP000265566">
    <property type="component" value="Chromosome 3"/>
</dbReference>
<dbReference type="EMBL" id="CM001219">
    <property type="protein sequence ID" value="AES68601.1"/>
    <property type="molecule type" value="Genomic_DNA"/>
</dbReference>
<name>G7IVG3_MEDTR</name>
<dbReference type="Gramene" id="rna13319">
    <property type="protein sequence ID" value="RHN65476.1"/>
    <property type="gene ID" value="gene13319"/>
</dbReference>
<proteinExistence type="predicted"/>
<dbReference type="STRING" id="3880.G7IVG3"/>
<dbReference type="InterPro" id="IPR006527">
    <property type="entry name" value="F-box-assoc_dom_typ1"/>
</dbReference>
<evidence type="ECO:0000313" key="2">
    <source>
        <dbReference type="EMBL" id="AES68601.1"/>
    </source>
</evidence>
<dbReference type="EMBL" id="PSQE01000003">
    <property type="protein sequence ID" value="RHN65476.1"/>
    <property type="molecule type" value="Genomic_DNA"/>
</dbReference>
<dbReference type="PaxDb" id="3880-AES68601"/>
<dbReference type="Pfam" id="PF00646">
    <property type="entry name" value="F-box"/>
    <property type="match status" value="1"/>
</dbReference>
<dbReference type="InterPro" id="IPR017451">
    <property type="entry name" value="F-box-assoc_interact_dom"/>
</dbReference>
<dbReference type="SMART" id="SM00256">
    <property type="entry name" value="FBOX"/>
    <property type="match status" value="1"/>
</dbReference>
<evidence type="ECO:0000313" key="3">
    <source>
        <dbReference type="EMBL" id="RHN65476.1"/>
    </source>
</evidence>
<dbReference type="Pfam" id="PF07734">
    <property type="entry name" value="FBA_1"/>
    <property type="match status" value="1"/>
</dbReference>
<organism evidence="2 5">
    <name type="scientific">Medicago truncatula</name>
    <name type="common">Barrel medic</name>
    <name type="synonym">Medicago tribuloides</name>
    <dbReference type="NCBI Taxonomy" id="3880"/>
    <lineage>
        <taxon>Eukaryota</taxon>
        <taxon>Viridiplantae</taxon>
        <taxon>Streptophyta</taxon>
        <taxon>Embryophyta</taxon>
        <taxon>Tracheophyta</taxon>
        <taxon>Spermatophyta</taxon>
        <taxon>Magnoliopsida</taxon>
        <taxon>eudicotyledons</taxon>
        <taxon>Gunneridae</taxon>
        <taxon>Pentapetalae</taxon>
        <taxon>rosids</taxon>
        <taxon>fabids</taxon>
        <taxon>Fabales</taxon>
        <taxon>Fabaceae</taxon>
        <taxon>Papilionoideae</taxon>
        <taxon>50 kb inversion clade</taxon>
        <taxon>NPAAA clade</taxon>
        <taxon>Hologalegina</taxon>
        <taxon>IRL clade</taxon>
        <taxon>Trifolieae</taxon>
        <taxon>Medicago</taxon>
    </lineage>
</organism>
<dbReference type="NCBIfam" id="TIGR01640">
    <property type="entry name" value="F_box_assoc_1"/>
    <property type="match status" value="1"/>
</dbReference>
<dbReference type="AlphaFoldDB" id="G7IVG3"/>
<keyword evidence="5" id="KW-1185">Reference proteome</keyword>
<evidence type="ECO:0000313" key="4">
    <source>
        <dbReference type="EnsemblPlants" id="AES68601"/>
    </source>
</evidence>
<dbReference type="HOGENOM" id="CLU_027176_1_4_1"/>
<dbReference type="EnsemblPlants" id="AES68601">
    <property type="protein sequence ID" value="AES68601"/>
    <property type="gene ID" value="MTR_3g010620"/>
</dbReference>
<reference evidence="6" key="4">
    <citation type="journal article" date="2018" name="Nat. Plants">
        <title>Whole-genome landscape of Medicago truncatula symbiotic genes.</title>
        <authorList>
            <person name="Pecrix Y."/>
            <person name="Staton S.E."/>
            <person name="Sallet E."/>
            <person name="Lelandais-Briere C."/>
            <person name="Moreau S."/>
            <person name="Carrere S."/>
            <person name="Blein T."/>
            <person name="Jardinaud M.F."/>
            <person name="Latrasse D."/>
            <person name="Zouine M."/>
            <person name="Zahm M."/>
            <person name="Kreplak J."/>
            <person name="Mayjonade B."/>
            <person name="Satge C."/>
            <person name="Perez M."/>
            <person name="Cauet S."/>
            <person name="Marande W."/>
            <person name="Chantry-Darmon C."/>
            <person name="Lopez-Roques C."/>
            <person name="Bouchez O."/>
            <person name="Berard A."/>
            <person name="Debelle F."/>
            <person name="Munos S."/>
            <person name="Bendahmane A."/>
            <person name="Berges H."/>
            <person name="Niebel A."/>
            <person name="Buitink J."/>
            <person name="Frugier F."/>
            <person name="Benhamed M."/>
            <person name="Crespi M."/>
            <person name="Gouzy J."/>
            <person name="Gamas P."/>
        </authorList>
    </citation>
    <scope>NUCLEOTIDE SEQUENCE [LARGE SCALE GENOMIC DNA]</scope>
    <source>
        <strain evidence="6">cv. Jemalong A17</strain>
    </source>
</reference>
<dbReference type="SUPFAM" id="SSF81383">
    <property type="entry name" value="F-box domain"/>
    <property type="match status" value="1"/>
</dbReference>
<dbReference type="InterPro" id="IPR001810">
    <property type="entry name" value="F-box_dom"/>
</dbReference>
<reference evidence="2 5" key="2">
    <citation type="journal article" date="2014" name="BMC Genomics">
        <title>An improved genome release (version Mt4.0) for the model legume Medicago truncatula.</title>
        <authorList>
            <person name="Tang H."/>
            <person name="Krishnakumar V."/>
            <person name="Bidwell S."/>
            <person name="Rosen B."/>
            <person name="Chan A."/>
            <person name="Zhou S."/>
            <person name="Gentzbittel L."/>
            <person name="Childs K.L."/>
            <person name="Yandell M."/>
            <person name="Gundlach H."/>
            <person name="Mayer K.F."/>
            <person name="Schwartz D.C."/>
            <person name="Town C.D."/>
        </authorList>
    </citation>
    <scope>GENOME REANNOTATION</scope>
    <source>
        <strain evidence="4 5">cv. Jemalong A17</strain>
    </source>
</reference>
<feature type="domain" description="F-box" evidence="1">
    <location>
        <begin position="36"/>
        <end position="76"/>
    </location>
</feature>
<dbReference type="KEGG" id="mtr:11408531"/>
<dbReference type="OMA" id="PLENHEW"/>
<dbReference type="Proteomes" id="UP000002051">
    <property type="component" value="Chromosome 3"/>
</dbReference>
<sequence>MSQGNNNRNDVETTNTQRQRLVAGTLTCPPLELPTLLFDLLPEILCRLPVKLLVQLRCLCKFFNSLISDPKFAKKHLRMSTKRRYIMLTNYNPSTRRDDEFVMYDSPIPLPFSTSAVLTQTQLHIPSTLTNGNHGVRLICSCDGVFCGQLNNDSYFLWNPSITKFKLLPPLENHEWTSLSFGYDHFIDNYKVIVVSDENEVRVNTLGTDYWRKIEDIHCYTKYGPGIFVCGTVNWVSWDVIISLDLEKESCQELCPPDFGNENNWWNLGVLRDCLCVFAGSDEYWDVWIMKEYGNKEFWTKLYTIPTIVYAEFLQDQGLVVDQDLLVNAALYISEDDQLLVKCYQLDNNHGATLAYIKFVVYDSKTGTLNIPEFQNNYEHRDAIFYIESLISP</sequence>
<gene>
    <name evidence="4" type="primary">11408531</name>
    <name evidence="2" type="ordered locus">MTR_3g010620</name>
    <name evidence="3" type="ORF">MtrunA17_Chr3g0080301</name>
</gene>
<reference evidence="4" key="3">
    <citation type="submission" date="2015-04" db="UniProtKB">
        <authorList>
            <consortium name="EnsemblPlants"/>
        </authorList>
    </citation>
    <scope>IDENTIFICATION</scope>
    <source>
        <strain evidence="4">cv. Jemalong A17</strain>
    </source>
</reference>
<dbReference type="PANTHER" id="PTHR31672:SF13">
    <property type="entry name" value="F-BOX PROTEIN CPR30-LIKE"/>
    <property type="match status" value="1"/>
</dbReference>
<accession>G7IVG3</accession>